<reference evidence="1" key="2">
    <citation type="journal article" date="2021" name="PeerJ">
        <title>Extensive microbial diversity within the chicken gut microbiome revealed by metagenomics and culture.</title>
        <authorList>
            <person name="Gilroy R."/>
            <person name="Ravi A."/>
            <person name="Getino M."/>
            <person name="Pursley I."/>
            <person name="Horton D.L."/>
            <person name="Alikhan N.F."/>
            <person name="Baker D."/>
            <person name="Gharbi K."/>
            <person name="Hall N."/>
            <person name="Watson M."/>
            <person name="Adriaenssens E.M."/>
            <person name="Foster-Nyarko E."/>
            <person name="Jarju S."/>
            <person name="Secka A."/>
            <person name="Antonio M."/>
            <person name="Oren A."/>
            <person name="Chaudhuri R.R."/>
            <person name="La Ragione R."/>
            <person name="Hildebrand F."/>
            <person name="Pallen M.J."/>
        </authorList>
    </citation>
    <scope>NUCLEOTIDE SEQUENCE</scope>
    <source>
        <strain evidence="1">B1-20833</strain>
    </source>
</reference>
<proteinExistence type="predicted"/>
<evidence type="ECO:0000313" key="2">
    <source>
        <dbReference type="Proteomes" id="UP000823661"/>
    </source>
</evidence>
<dbReference type="EMBL" id="JADIMI010000074">
    <property type="protein sequence ID" value="MBO8452774.1"/>
    <property type="molecule type" value="Genomic_DNA"/>
</dbReference>
<comment type="caution">
    <text evidence="1">The sequence shown here is derived from an EMBL/GenBank/DDBJ whole genome shotgun (WGS) entry which is preliminary data.</text>
</comment>
<sequence length="129" mass="14651">MKNLFLIVSAVCLSIMISGCDNDGGYASISWEECSVTYTFLNYFPEYDGDIENAYYVNDNEGESLMFCDYDVDRENVNTFKNRLISSGFIEESTSGGTLYYYNNTGTYNLRVGLDDFDTYIIVELTVLP</sequence>
<evidence type="ECO:0000313" key="1">
    <source>
        <dbReference type="EMBL" id="MBO8452774.1"/>
    </source>
</evidence>
<dbReference type="PROSITE" id="PS51257">
    <property type="entry name" value="PROKAR_LIPOPROTEIN"/>
    <property type="match status" value="1"/>
</dbReference>
<accession>A0A9D9HIG7</accession>
<dbReference type="AlphaFoldDB" id="A0A9D9HIG7"/>
<protein>
    <recommendedName>
        <fullName evidence="3">Lipoprotein</fullName>
    </recommendedName>
</protein>
<dbReference type="Proteomes" id="UP000823661">
    <property type="component" value="Unassembled WGS sequence"/>
</dbReference>
<reference evidence="1" key="1">
    <citation type="submission" date="2020-10" db="EMBL/GenBank/DDBJ databases">
        <authorList>
            <person name="Gilroy R."/>
        </authorList>
    </citation>
    <scope>NUCLEOTIDE SEQUENCE</scope>
    <source>
        <strain evidence="1">B1-20833</strain>
    </source>
</reference>
<evidence type="ECO:0008006" key="3">
    <source>
        <dbReference type="Google" id="ProtNLM"/>
    </source>
</evidence>
<organism evidence="1 2">
    <name type="scientific">Candidatus Cryptobacteroides intestinavium</name>
    <dbReference type="NCBI Taxonomy" id="2840766"/>
    <lineage>
        <taxon>Bacteria</taxon>
        <taxon>Pseudomonadati</taxon>
        <taxon>Bacteroidota</taxon>
        <taxon>Bacteroidia</taxon>
        <taxon>Bacteroidales</taxon>
        <taxon>Candidatus Cryptobacteroides</taxon>
    </lineage>
</organism>
<gene>
    <name evidence="1" type="ORF">IAC06_07855</name>
</gene>
<name>A0A9D9HIG7_9BACT</name>